<dbReference type="Pfam" id="PF19629">
    <property type="entry name" value="DUF6133"/>
    <property type="match status" value="1"/>
</dbReference>
<reference evidence="2 3" key="1">
    <citation type="submission" date="2021-01" db="EMBL/GenBank/DDBJ databases">
        <title>Genomic Encyclopedia of Type Strains, Phase IV (KMG-IV): sequencing the most valuable type-strain genomes for metagenomic binning, comparative biology and taxonomic classification.</title>
        <authorList>
            <person name="Goeker M."/>
        </authorList>
    </citation>
    <scope>NUCLEOTIDE SEQUENCE [LARGE SCALE GENOMIC DNA]</scope>
    <source>
        <strain evidence="2 3">DSM 24436</strain>
    </source>
</reference>
<dbReference type="RefSeq" id="WP_204665336.1">
    <property type="nucleotide sequence ID" value="NZ_JAFBDT010000037.1"/>
</dbReference>
<keyword evidence="3" id="KW-1185">Reference proteome</keyword>
<evidence type="ECO:0000313" key="2">
    <source>
        <dbReference type="EMBL" id="MBM7562910.1"/>
    </source>
</evidence>
<dbReference type="InterPro" id="IPR045765">
    <property type="entry name" value="DUF6133"/>
</dbReference>
<feature type="transmembrane region" description="Helical" evidence="1">
    <location>
        <begin position="38"/>
        <end position="61"/>
    </location>
</feature>
<evidence type="ECO:0000256" key="1">
    <source>
        <dbReference type="SAM" id="Phobius"/>
    </source>
</evidence>
<organism evidence="2 3">
    <name type="scientific">Fusibacter tunisiensis</name>
    <dbReference type="NCBI Taxonomy" id="1008308"/>
    <lineage>
        <taxon>Bacteria</taxon>
        <taxon>Bacillati</taxon>
        <taxon>Bacillota</taxon>
        <taxon>Clostridia</taxon>
        <taxon>Eubacteriales</taxon>
        <taxon>Eubacteriales Family XII. Incertae Sedis</taxon>
        <taxon>Fusibacter</taxon>
    </lineage>
</organism>
<evidence type="ECO:0008006" key="4">
    <source>
        <dbReference type="Google" id="ProtNLM"/>
    </source>
</evidence>
<comment type="caution">
    <text evidence="2">The sequence shown here is derived from an EMBL/GenBank/DDBJ whole genome shotgun (WGS) entry which is preliminary data.</text>
</comment>
<keyword evidence="1" id="KW-0472">Membrane</keyword>
<sequence length="79" mass="8510">MRKLLNKAQMEMVKVMVKGRAILTGNSGEGMVDSAVKILISIVIGALLLAGLYALFGDVILPTLRQRIQDMFNFSGGVS</sequence>
<evidence type="ECO:0000313" key="3">
    <source>
        <dbReference type="Proteomes" id="UP000767854"/>
    </source>
</evidence>
<gene>
    <name evidence="2" type="ORF">JOC49_002483</name>
</gene>
<accession>A0ABS2MU83</accession>
<keyword evidence="1" id="KW-1133">Transmembrane helix</keyword>
<name>A0ABS2MU83_9FIRM</name>
<dbReference type="Proteomes" id="UP000767854">
    <property type="component" value="Unassembled WGS sequence"/>
</dbReference>
<proteinExistence type="predicted"/>
<protein>
    <recommendedName>
        <fullName evidence="4">Flagellin-like protein</fullName>
    </recommendedName>
</protein>
<keyword evidence="1" id="KW-0812">Transmembrane</keyword>
<dbReference type="EMBL" id="JAFBDT010000037">
    <property type="protein sequence ID" value="MBM7562910.1"/>
    <property type="molecule type" value="Genomic_DNA"/>
</dbReference>